<name>A0A8J2K6I8_9HEXA</name>
<sequence length="110" mass="12318">MTNVECFRKLKVCPTTEEQTLIASLLLGFFIIVCAVFKIGYRFFLNDDDTERFECPNCCLCPHKDVAGKDKDFNQEDDTGDEIGISDLNTAESRQSKRDSVVNAVSAAKI</sequence>
<evidence type="ECO:0000256" key="1">
    <source>
        <dbReference type="SAM" id="MobiDB-lite"/>
    </source>
</evidence>
<evidence type="ECO:0000313" key="3">
    <source>
        <dbReference type="EMBL" id="CAG7734048.1"/>
    </source>
</evidence>
<accession>A0A8J2K6I8</accession>
<organism evidence="3 4">
    <name type="scientific">Allacma fusca</name>
    <dbReference type="NCBI Taxonomy" id="39272"/>
    <lineage>
        <taxon>Eukaryota</taxon>
        <taxon>Metazoa</taxon>
        <taxon>Ecdysozoa</taxon>
        <taxon>Arthropoda</taxon>
        <taxon>Hexapoda</taxon>
        <taxon>Collembola</taxon>
        <taxon>Symphypleona</taxon>
        <taxon>Sminthuridae</taxon>
        <taxon>Allacma</taxon>
    </lineage>
</organism>
<gene>
    <name evidence="3" type="ORF">AFUS01_LOCUS22455</name>
</gene>
<keyword evidence="2" id="KW-0812">Transmembrane</keyword>
<proteinExistence type="predicted"/>
<feature type="region of interest" description="Disordered" evidence="1">
    <location>
        <begin position="67"/>
        <end position="94"/>
    </location>
</feature>
<dbReference type="AlphaFoldDB" id="A0A8J2K6I8"/>
<feature type="transmembrane region" description="Helical" evidence="2">
    <location>
        <begin position="20"/>
        <end position="41"/>
    </location>
</feature>
<keyword evidence="2" id="KW-1133">Transmembrane helix</keyword>
<protein>
    <submittedName>
        <fullName evidence="3">Uncharacterized protein</fullName>
    </submittedName>
</protein>
<dbReference type="Proteomes" id="UP000708208">
    <property type="component" value="Unassembled WGS sequence"/>
</dbReference>
<evidence type="ECO:0000313" key="4">
    <source>
        <dbReference type="Proteomes" id="UP000708208"/>
    </source>
</evidence>
<keyword evidence="2" id="KW-0472">Membrane</keyword>
<comment type="caution">
    <text evidence="3">The sequence shown here is derived from an EMBL/GenBank/DDBJ whole genome shotgun (WGS) entry which is preliminary data.</text>
</comment>
<reference evidence="3" key="1">
    <citation type="submission" date="2021-06" db="EMBL/GenBank/DDBJ databases">
        <authorList>
            <person name="Hodson N. C."/>
            <person name="Mongue J. A."/>
            <person name="Jaron S. K."/>
        </authorList>
    </citation>
    <scope>NUCLEOTIDE SEQUENCE</scope>
</reference>
<keyword evidence="4" id="KW-1185">Reference proteome</keyword>
<dbReference type="EMBL" id="CAJVCH010261574">
    <property type="protein sequence ID" value="CAG7734048.1"/>
    <property type="molecule type" value="Genomic_DNA"/>
</dbReference>
<evidence type="ECO:0000256" key="2">
    <source>
        <dbReference type="SAM" id="Phobius"/>
    </source>
</evidence>